<feature type="signal peptide" evidence="2">
    <location>
        <begin position="1"/>
        <end position="20"/>
    </location>
</feature>
<feature type="chain" id="PRO_5012657274" evidence="2">
    <location>
        <begin position="21"/>
        <end position="129"/>
    </location>
</feature>
<sequence>MQRFIATIMMFFLAAVSVLPGMDVHEAEKLPDLIRHYRHHLAEAPSSEMTFLEFMALHYGAGRTGHKEQEHESLPLKSHASPCPGHFVTVDDVPTVSFAVPAALPTDTIERPAPLPRSTPSSIFQPPRA</sequence>
<name>A0A1M3L6J6_9BACT</name>
<organism evidence="3 4">
    <name type="scientific">Candidatus Kapaibacterium thiocyanatum</name>
    <dbReference type="NCBI Taxonomy" id="1895771"/>
    <lineage>
        <taxon>Bacteria</taxon>
        <taxon>Pseudomonadati</taxon>
        <taxon>Candidatus Kapaibacteriota</taxon>
        <taxon>Candidatus Kapaibacteriia</taxon>
        <taxon>Candidatus Kapaibacteriales</taxon>
        <taxon>Candidatus Kapaibacteriaceae</taxon>
        <taxon>Candidatus Kapaibacterium</taxon>
    </lineage>
</organism>
<protein>
    <submittedName>
        <fullName evidence="3">Uncharacterized protein</fullName>
    </submittedName>
</protein>
<dbReference type="STRING" id="1895771.BGO89_00940"/>
<accession>A0A1M3L6J6</accession>
<evidence type="ECO:0000256" key="2">
    <source>
        <dbReference type="SAM" id="SignalP"/>
    </source>
</evidence>
<feature type="compositionally biased region" description="Polar residues" evidence="1">
    <location>
        <begin position="118"/>
        <end position="129"/>
    </location>
</feature>
<reference evidence="3 4" key="1">
    <citation type="submission" date="2016-09" db="EMBL/GenBank/DDBJ databases">
        <title>Genome-resolved meta-omics ties microbial dynamics to process performance in biotechnology for thiocyanate degradation.</title>
        <authorList>
            <person name="Kantor R.S."/>
            <person name="Huddy R.J."/>
            <person name="Iyer R."/>
            <person name="Thomas B.C."/>
            <person name="Brown C.T."/>
            <person name="Anantharaman K."/>
            <person name="Tringe S."/>
            <person name="Hettich R.L."/>
            <person name="Harrison S.T."/>
            <person name="Banfield J.F."/>
        </authorList>
    </citation>
    <scope>NUCLEOTIDE SEQUENCE [LARGE SCALE GENOMIC DNA]</scope>
    <source>
        <strain evidence="3">59-99</strain>
    </source>
</reference>
<gene>
    <name evidence="3" type="ORF">BGO89_00940</name>
</gene>
<proteinExistence type="predicted"/>
<dbReference type="AlphaFoldDB" id="A0A1M3L6J6"/>
<dbReference type="EMBL" id="MKVH01000002">
    <property type="protein sequence ID" value="OJX61186.1"/>
    <property type="molecule type" value="Genomic_DNA"/>
</dbReference>
<comment type="caution">
    <text evidence="3">The sequence shown here is derived from an EMBL/GenBank/DDBJ whole genome shotgun (WGS) entry which is preliminary data.</text>
</comment>
<evidence type="ECO:0000256" key="1">
    <source>
        <dbReference type="SAM" id="MobiDB-lite"/>
    </source>
</evidence>
<dbReference type="Proteomes" id="UP000184233">
    <property type="component" value="Unassembled WGS sequence"/>
</dbReference>
<evidence type="ECO:0000313" key="3">
    <source>
        <dbReference type="EMBL" id="OJX61186.1"/>
    </source>
</evidence>
<feature type="region of interest" description="Disordered" evidence="1">
    <location>
        <begin position="108"/>
        <end position="129"/>
    </location>
</feature>
<evidence type="ECO:0000313" key="4">
    <source>
        <dbReference type="Proteomes" id="UP000184233"/>
    </source>
</evidence>
<keyword evidence="2" id="KW-0732">Signal</keyword>